<feature type="non-terminal residue" evidence="1">
    <location>
        <position position="55"/>
    </location>
</feature>
<keyword evidence="2" id="KW-1185">Reference proteome</keyword>
<proteinExistence type="predicted"/>
<evidence type="ECO:0000313" key="2">
    <source>
        <dbReference type="Proteomes" id="UP000824469"/>
    </source>
</evidence>
<evidence type="ECO:0000313" key="1">
    <source>
        <dbReference type="EMBL" id="KAH9326475.1"/>
    </source>
</evidence>
<sequence length="55" mass="5985">MAGRYGPERYREIHRLVCRAFQDADTRAGHLETVSGISDMGQSGCSPGGIEMEQG</sequence>
<dbReference type="Proteomes" id="UP000824469">
    <property type="component" value="Unassembled WGS sequence"/>
</dbReference>
<name>A0AA38GTX0_TAXCH</name>
<protein>
    <submittedName>
        <fullName evidence="1">Uncharacterized protein</fullName>
    </submittedName>
</protein>
<feature type="non-terminal residue" evidence="1">
    <location>
        <position position="1"/>
    </location>
</feature>
<gene>
    <name evidence="1" type="ORF">KI387_006653</name>
</gene>
<reference evidence="1 2" key="1">
    <citation type="journal article" date="2021" name="Nat. Plants">
        <title>The Taxus genome provides insights into paclitaxel biosynthesis.</title>
        <authorList>
            <person name="Xiong X."/>
            <person name="Gou J."/>
            <person name="Liao Q."/>
            <person name="Li Y."/>
            <person name="Zhou Q."/>
            <person name="Bi G."/>
            <person name="Li C."/>
            <person name="Du R."/>
            <person name="Wang X."/>
            <person name="Sun T."/>
            <person name="Guo L."/>
            <person name="Liang H."/>
            <person name="Lu P."/>
            <person name="Wu Y."/>
            <person name="Zhang Z."/>
            <person name="Ro D.K."/>
            <person name="Shang Y."/>
            <person name="Huang S."/>
            <person name="Yan J."/>
        </authorList>
    </citation>
    <scope>NUCLEOTIDE SEQUENCE [LARGE SCALE GENOMIC DNA]</scope>
    <source>
        <strain evidence="1">Ta-2019</strain>
    </source>
</reference>
<dbReference type="EMBL" id="JAHRHJ020000002">
    <property type="protein sequence ID" value="KAH9326475.1"/>
    <property type="molecule type" value="Genomic_DNA"/>
</dbReference>
<dbReference type="AlphaFoldDB" id="A0AA38GTX0"/>
<accession>A0AA38GTX0</accession>
<organism evidence="1 2">
    <name type="scientific">Taxus chinensis</name>
    <name type="common">Chinese yew</name>
    <name type="synonym">Taxus wallichiana var. chinensis</name>
    <dbReference type="NCBI Taxonomy" id="29808"/>
    <lineage>
        <taxon>Eukaryota</taxon>
        <taxon>Viridiplantae</taxon>
        <taxon>Streptophyta</taxon>
        <taxon>Embryophyta</taxon>
        <taxon>Tracheophyta</taxon>
        <taxon>Spermatophyta</taxon>
        <taxon>Pinopsida</taxon>
        <taxon>Pinidae</taxon>
        <taxon>Conifers II</taxon>
        <taxon>Cupressales</taxon>
        <taxon>Taxaceae</taxon>
        <taxon>Taxus</taxon>
    </lineage>
</organism>
<comment type="caution">
    <text evidence="1">The sequence shown here is derived from an EMBL/GenBank/DDBJ whole genome shotgun (WGS) entry which is preliminary data.</text>
</comment>